<organism evidence="2 3">
    <name type="scientific">Teretinema zuelzerae</name>
    <dbReference type="NCBI Taxonomy" id="156"/>
    <lineage>
        <taxon>Bacteria</taxon>
        <taxon>Pseudomonadati</taxon>
        <taxon>Spirochaetota</taxon>
        <taxon>Spirochaetia</taxon>
        <taxon>Spirochaetales</taxon>
        <taxon>Treponemataceae</taxon>
        <taxon>Teretinema</taxon>
    </lineage>
</organism>
<dbReference type="InterPro" id="IPR011990">
    <property type="entry name" value="TPR-like_helical_dom_sf"/>
</dbReference>
<dbReference type="Proteomes" id="UP001198163">
    <property type="component" value="Unassembled WGS sequence"/>
</dbReference>
<evidence type="ECO:0008006" key="4">
    <source>
        <dbReference type="Google" id="ProtNLM"/>
    </source>
</evidence>
<dbReference type="PROSITE" id="PS51257">
    <property type="entry name" value="PROKAR_LIPOPROTEIN"/>
    <property type="match status" value="1"/>
</dbReference>
<comment type="caution">
    <text evidence="2">The sequence shown here is derived from an EMBL/GenBank/DDBJ whole genome shotgun (WGS) entry which is preliminary data.</text>
</comment>
<dbReference type="EMBL" id="JAINWA010000003">
    <property type="protein sequence ID" value="MCD1654632.1"/>
    <property type="molecule type" value="Genomic_DNA"/>
</dbReference>
<keyword evidence="1" id="KW-0732">Signal</keyword>
<evidence type="ECO:0000313" key="2">
    <source>
        <dbReference type="EMBL" id="MCD1654632.1"/>
    </source>
</evidence>
<gene>
    <name evidence="2" type="ORF">K7J14_07930</name>
</gene>
<feature type="signal peptide" evidence="1">
    <location>
        <begin position="1"/>
        <end position="23"/>
    </location>
</feature>
<dbReference type="AlphaFoldDB" id="A0AAE3EHB2"/>
<dbReference type="SUPFAM" id="SSF48452">
    <property type="entry name" value="TPR-like"/>
    <property type="match status" value="1"/>
</dbReference>
<protein>
    <recommendedName>
        <fullName evidence="4">Tetratricopeptide repeat protein</fullName>
    </recommendedName>
</protein>
<reference evidence="2" key="1">
    <citation type="submission" date="2021-08" db="EMBL/GenBank/DDBJ databases">
        <title>Comparative analyses of Brucepasteria parasyntrophica and Teretinema zuelzerae.</title>
        <authorList>
            <person name="Song Y."/>
            <person name="Brune A."/>
        </authorList>
    </citation>
    <scope>NUCLEOTIDE SEQUENCE</scope>
    <source>
        <strain evidence="2">DSM 1903</strain>
    </source>
</reference>
<keyword evidence="3" id="KW-1185">Reference proteome</keyword>
<accession>A0AAE3EHB2</accession>
<proteinExistence type="predicted"/>
<evidence type="ECO:0000256" key="1">
    <source>
        <dbReference type="SAM" id="SignalP"/>
    </source>
</evidence>
<sequence length="407" mass="46287">MNIKRVMLITLFSAVVSCGFAQATLLHTDGIYQFEYPETFDGIEEVSRAFTSFHRYYSDFFRFADQSGTSLLRVVILPDRDSFETYIQNRIGERRSGFLFLKYAKKELSELVLYPSLSASGETLRGFDAFAGPVLLRQLYLQYLYAHVSEPPLWVRDGFQACFETLNWDSQTGAVRETSGEPWLESAKSLYADSQKRLPASAILSAVTGSYEAVRFYPQAWAFATFLKTTENPEYQRFLYETFIILGNNGRYNDSSLQENTDSVKIRFVRFFDVAEADENFAVWLSGKYTFNELIQFGVTLYNSGEYAAAGKRLREAALIRPQDPLVSYYLGLVAYSEKNYEEARTRYIQAQQFGAEASTVLWALALNAWSSGDMAEAKKHLLSVKETNPGKYGERADKLLQSIPSP</sequence>
<feature type="chain" id="PRO_5041999553" description="Tetratricopeptide repeat protein" evidence="1">
    <location>
        <begin position="24"/>
        <end position="407"/>
    </location>
</feature>
<dbReference type="Gene3D" id="1.25.40.10">
    <property type="entry name" value="Tetratricopeptide repeat domain"/>
    <property type="match status" value="1"/>
</dbReference>
<name>A0AAE3EHB2_9SPIR</name>
<dbReference type="RefSeq" id="WP_230755060.1">
    <property type="nucleotide sequence ID" value="NZ_JAINWA010000003.1"/>
</dbReference>
<evidence type="ECO:0000313" key="3">
    <source>
        <dbReference type="Proteomes" id="UP001198163"/>
    </source>
</evidence>